<evidence type="ECO:0008006" key="4">
    <source>
        <dbReference type="Google" id="ProtNLM"/>
    </source>
</evidence>
<dbReference type="EMBL" id="JABEQE010000024">
    <property type="protein sequence ID" value="MBB2173995.1"/>
    <property type="molecule type" value="Genomic_DNA"/>
</dbReference>
<protein>
    <recommendedName>
        <fullName evidence="4">OmpA-like domain-containing protein</fullName>
    </recommendedName>
</protein>
<dbReference type="InterPro" id="IPR036737">
    <property type="entry name" value="OmpA-like_sf"/>
</dbReference>
<accession>A0A7W4J3E3</accession>
<organism evidence="2 3">
    <name type="scientific">Gluconacetobacter asukensis</name>
    <dbReference type="NCBI Taxonomy" id="1017181"/>
    <lineage>
        <taxon>Bacteria</taxon>
        <taxon>Pseudomonadati</taxon>
        <taxon>Pseudomonadota</taxon>
        <taxon>Alphaproteobacteria</taxon>
        <taxon>Acetobacterales</taxon>
        <taxon>Acetobacteraceae</taxon>
        <taxon>Gluconacetobacter</taxon>
    </lineage>
</organism>
<sequence length="336" mass="33789">MKAPLPRDRSALACPAGRRRAAMGAVLAGLLAGGLPLGGCAHRDAVDTTLDWWHQYQGGVIAQQRPPPPGAHDPYPAVGLTPTTPPVLPSAERRQDVTESLIEQRNLAHRMAAEVGPLTNTAPPVSAAPARPSTPAAPATTEATPSATLDAAEAPPPVASRPAPKASSAHGDAGKDGGGPLVAMPEVGADVGGVGGKAPAASAPPPEIPAGPPTAPDLPGFAVPSDAAVAASRPDYVLSDPGGTRILFPVGNDHPVAGQEKEIDSVARHTPGGPLFVHGYGEAASTDSTEQARAMALALLRARAVADRLAADGVPAKAIHLRAHPFGDGVRISTAE</sequence>
<feature type="region of interest" description="Disordered" evidence="1">
    <location>
        <begin position="115"/>
        <end position="183"/>
    </location>
</feature>
<evidence type="ECO:0000313" key="2">
    <source>
        <dbReference type="EMBL" id="MBB2173995.1"/>
    </source>
</evidence>
<feature type="compositionally biased region" description="Low complexity" evidence="1">
    <location>
        <begin position="121"/>
        <end position="148"/>
    </location>
</feature>
<dbReference type="Proteomes" id="UP000577891">
    <property type="component" value="Unassembled WGS sequence"/>
</dbReference>
<evidence type="ECO:0000313" key="3">
    <source>
        <dbReference type="Proteomes" id="UP000577891"/>
    </source>
</evidence>
<comment type="caution">
    <text evidence="2">The sequence shown here is derived from an EMBL/GenBank/DDBJ whole genome shotgun (WGS) entry which is preliminary data.</text>
</comment>
<gene>
    <name evidence="2" type="ORF">HLH35_18040</name>
</gene>
<dbReference type="AlphaFoldDB" id="A0A7W4J3E3"/>
<evidence type="ECO:0000256" key="1">
    <source>
        <dbReference type="SAM" id="MobiDB-lite"/>
    </source>
</evidence>
<proteinExistence type="predicted"/>
<reference evidence="2 3" key="1">
    <citation type="submission" date="2020-04" db="EMBL/GenBank/DDBJ databases">
        <title>Description of novel Gluconacetobacter.</title>
        <authorList>
            <person name="Sombolestani A."/>
        </authorList>
    </citation>
    <scope>NUCLEOTIDE SEQUENCE [LARGE SCALE GENOMIC DNA]</scope>
    <source>
        <strain evidence="2 3">LMG 27724</strain>
    </source>
</reference>
<name>A0A7W4J3E3_9PROT</name>
<dbReference type="SUPFAM" id="SSF103088">
    <property type="entry name" value="OmpA-like"/>
    <property type="match status" value="1"/>
</dbReference>
<keyword evidence="3" id="KW-1185">Reference proteome</keyword>